<keyword evidence="7" id="KW-0969">Cilium</keyword>
<name>A0A2U1CSR1_9BURK</name>
<dbReference type="Gene3D" id="1.20.120.340">
    <property type="entry name" value="Flagellar protein FliS"/>
    <property type="match status" value="1"/>
</dbReference>
<gene>
    <name evidence="7" type="ORF">C7440_1317</name>
</gene>
<keyword evidence="7" id="KW-0282">Flagellum</keyword>
<proteinExistence type="inferred from homology"/>
<dbReference type="RefSeq" id="WP_026068217.1">
    <property type="nucleotide sequence ID" value="NZ_JACCEX010000008.1"/>
</dbReference>
<dbReference type="GO" id="GO:0005829">
    <property type="term" value="C:cytosol"/>
    <property type="evidence" value="ECO:0007669"/>
    <property type="project" value="UniProtKB-SubCell"/>
</dbReference>
<dbReference type="GO" id="GO:0071973">
    <property type="term" value="P:bacterial-type flagellum-dependent cell motility"/>
    <property type="evidence" value="ECO:0007669"/>
    <property type="project" value="TreeGrafter"/>
</dbReference>
<dbReference type="PANTHER" id="PTHR34773:SF1">
    <property type="entry name" value="FLAGELLAR SECRETION CHAPERONE FLIS"/>
    <property type="match status" value="1"/>
</dbReference>
<dbReference type="Pfam" id="PF02561">
    <property type="entry name" value="FliS"/>
    <property type="match status" value="1"/>
</dbReference>
<dbReference type="AlphaFoldDB" id="A0A2U1CSR1"/>
<organism evidence="7 8">
    <name type="scientific">Pusillimonas noertemannii</name>
    <dbReference type="NCBI Taxonomy" id="305977"/>
    <lineage>
        <taxon>Bacteria</taxon>
        <taxon>Pseudomonadati</taxon>
        <taxon>Pseudomonadota</taxon>
        <taxon>Betaproteobacteria</taxon>
        <taxon>Burkholderiales</taxon>
        <taxon>Alcaligenaceae</taxon>
        <taxon>Pusillimonas</taxon>
    </lineage>
</organism>
<keyword evidence="3 6" id="KW-0963">Cytoplasm</keyword>
<evidence type="ECO:0000256" key="5">
    <source>
        <dbReference type="ARBA" id="ARBA00023186"/>
    </source>
</evidence>
<reference evidence="7 8" key="1">
    <citation type="submission" date="2018-04" db="EMBL/GenBank/DDBJ databases">
        <title>Genomic Encyclopedia of Type Strains, Phase IV (KMG-IV): sequencing the most valuable type-strain genomes for metagenomic binning, comparative biology and taxonomic classification.</title>
        <authorList>
            <person name="Goeker M."/>
        </authorList>
    </citation>
    <scope>NUCLEOTIDE SEQUENCE [LARGE SCALE GENOMIC DNA]</scope>
    <source>
        <strain evidence="7 8">DSM 10065</strain>
    </source>
</reference>
<dbReference type="EMBL" id="QEKO01000001">
    <property type="protein sequence ID" value="PVY68903.1"/>
    <property type="molecule type" value="Genomic_DNA"/>
</dbReference>
<dbReference type="PIRSF" id="PIRSF039090">
    <property type="entry name" value="Flis"/>
    <property type="match status" value="1"/>
</dbReference>
<keyword evidence="5" id="KW-0143">Chaperone</keyword>
<evidence type="ECO:0000313" key="7">
    <source>
        <dbReference type="EMBL" id="PVY68903.1"/>
    </source>
</evidence>
<dbReference type="InterPro" id="IPR003713">
    <property type="entry name" value="FliS"/>
</dbReference>
<evidence type="ECO:0000313" key="8">
    <source>
        <dbReference type="Proteomes" id="UP000246145"/>
    </source>
</evidence>
<evidence type="ECO:0000256" key="4">
    <source>
        <dbReference type="ARBA" id="ARBA00022795"/>
    </source>
</evidence>
<keyword evidence="4 6" id="KW-1005">Bacterial flagellum biogenesis</keyword>
<dbReference type="SUPFAM" id="SSF101116">
    <property type="entry name" value="Flagellar export chaperone FliS"/>
    <property type="match status" value="1"/>
</dbReference>
<evidence type="ECO:0000256" key="1">
    <source>
        <dbReference type="ARBA" id="ARBA00004514"/>
    </source>
</evidence>
<dbReference type="Proteomes" id="UP000246145">
    <property type="component" value="Unassembled WGS sequence"/>
</dbReference>
<dbReference type="InterPro" id="IPR036584">
    <property type="entry name" value="FliS_sf"/>
</dbReference>
<evidence type="ECO:0000256" key="2">
    <source>
        <dbReference type="ARBA" id="ARBA00008787"/>
    </source>
</evidence>
<dbReference type="NCBIfam" id="TIGR00208">
    <property type="entry name" value="fliS"/>
    <property type="match status" value="1"/>
</dbReference>
<comment type="similarity">
    <text evidence="2 6">Belongs to the FliS family.</text>
</comment>
<keyword evidence="8" id="KW-1185">Reference proteome</keyword>
<dbReference type="CDD" id="cd16098">
    <property type="entry name" value="FliS"/>
    <property type="match status" value="1"/>
</dbReference>
<dbReference type="PANTHER" id="PTHR34773">
    <property type="entry name" value="FLAGELLAR SECRETION CHAPERONE FLIS"/>
    <property type="match status" value="1"/>
</dbReference>
<dbReference type="OrthoDB" id="9792010at2"/>
<protein>
    <recommendedName>
        <fullName evidence="6">Flagellar secretion chaperone FliS</fullName>
    </recommendedName>
</protein>
<dbReference type="STRING" id="1231391.GCA_000308195_03494"/>
<comment type="subcellular location">
    <subcellularLocation>
        <location evidence="1 6">Cytoplasm</location>
        <location evidence="1 6">Cytosol</location>
    </subcellularLocation>
</comment>
<sequence length="143" mass="14967">MTYPSPRGARGQTSARAYASIGLETKVLSATPEQLITMLFDGALAAVAKAQLYMQNGDIQGRGTAISKAIDIVDSGLKASIDMEAGGELARNLAATYDLIIRNLLQANLGADAEKLQLAQRLLSDIGDAWRTAAESSKASSPA</sequence>
<evidence type="ECO:0000256" key="3">
    <source>
        <dbReference type="ARBA" id="ARBA00022490"/>
    </source>
</evidence>
<dbReference type="GO" id="GO:0044780">
    <property type="term" value="P:bacterial-type flagellum assembly"/>
    <property type="evidence" value="ECO:0007669"/>
    <property type="project" value="InterPro"/>
</dbReference>
<accession>A0A2U1CSR1</accession>
<keyword evidence="7" id="KW-0966">Cell projection</keyword>
<evidence type="ECO:0000256" key="6">
    <source>
        <dbReference type="PIRNR" id="PIRNR039090"/>
    </source>
</evidence>
<comment type="caution">
    <text evidence="7">The sequence shown here is derived from an EMBL/GenBank/DDBJ whole genome shotgun (WGS) entry which is preliminary data.</text>
</comment>